<evidence type="ECO:0000313" key="1">
    <source>
        <dbReference type="EMBL" id="ADO97542.1"/>
    </source>
</evidence>
<organism evidence="1 2">
    <name type="scientific">Synechococcus phage S-SM2</name>
    <dbReference type="NCBI Taxonomy" id="444860"/>
    <lineage>
        <taxon>Viruses</taxon>
        <taxon>Duplodnaviria</taxon>
        <taxon>Heunggongvirae</taxon>
        <taxon>Uroviricota</taxon>
        <taxon>Caudoviricetes</taxon>
        <taxon>Pantevenvirales</taxon>
        <taxon>Kyanoviridae</taxon>
        <taxon>Nilusvirus</taxon>
        <taxon>Nilusvirus ssm2</taxon>
    </lineage>
</organism>
<name>E3SJ94_9CAUD</name>
<keyword evidence="2" id="KW-1185">Reference proteome</keyword>
<dbReference type="KEGG" id="vg:10326832"/>
<gene>
    <name evidence="1" type="ORF">SSM2_209</name>
</gene>
<dbReference type="EMBL" id="GU071095">
    <property type="protein sequence ID" value="ADO97542.1"/>
    <property type="molecule type" value="Genomic_DNA"/>
</dbReference>
<evidence type="ECO:0000313" key="2">
    <source>
        <dbReference type="Proteomes" id="UP000006524"/>
    </source>
</evidence>
<sequence length="296" mass="35071">MRIALCYSGRPRNYKECLKNHQEVFGLGGDNVDVFAHLWFDEDLVGKPFRPDAPQQGCWPDKSMKKWIEKNWNPKKVVYEKQTDDKFRDMYSDVWNIAHEKLNPVPRMHPKDHQLSMFYGIKQVMEMKQEYEKENNFKYDFVVRLRTDFLAVANFGDLEKYDQDKLHVSHYNATALIDQYRPGTWVQDLGIDERYIVDIFAMGGSDAMDKFAKVYDNVPSMIESGYPMHSSDVLIGYNTFLIEKIPTKRHQSWVYKIYPQAEVYYEDPQGNHALHGGRYPGNYGLMQWNERLWNDY</sequence>
<accession>E3SJ94</accession>
<dbReference type="GeneID" id="10326832"/>
<dbReference type="RefSeq" id="YP_004322356.1">
    <property type="nucleotide sequence ID" value="NC_015279.1"/>
</dbReference>
<proteinExistence type="predicted"/>
<reference evidence="1 2" key="1">
    <citation type="journal article" date="2010" name="Environ. Microbiol.">
        <title>Genomic analysis of oceanic cyanobacterial myoviruses compared with T4-like myoviruses from diverse hosts and environments.</title>
        <authorList>
            <person name="Sullivan M.B."/>
            <person name="Huang K.H."/>
            <person name="Ignacio-Espinoza J.C."/>
            <person name="Berlin A.M."/>
            <person name="Kelly L."/>
            <person name="Weigele P.R."/>
            <person name="DeFrancesco A.S."/>
            <person name="Kern S.E."/>
            <person name="Thompson L.R."/>
            <person name="Young S."/>
            <person name="Yandava C."/>
            <person name="Fu R."/>
            <person name="Krastins B."/>
            <person name="Chase M."/>
            <person name="Sarracino D."/>
            <person name="Osburne M.S."/>
            <person name="Henn M.R."/>
            <person name="Chisholm S.W."/>
        </authorList>
    </citation>
    <scope>NUCLEOTIDE SEQUENCE [LARGE SCALE GENOMIC DNA]</scope>
    <source>
        <strain evidence="1">8017-1</strain>
    </source>
</reference>
<dbReference type="Proteomes" id="UP000006524">
    <property type="component" value="Segment"/>
</dbReference>
<protein>
    <submittedName>
        <fullName evidence="1">Capsular polysaccharide biosynthesis protein</fullName>
    </submittedName>
</protein>
<dbReference type="OrthoDB" id="38466at10239"/>